<gene>
    <name evidence="2" type="ORF">LMG27198_04610</name>
</gene>
<comment type="caution">
    <text evidence="2">The sequence shown here is derived from an EMBL/GenBank/DDBJ whole genome shotgun (WGS) entry which is preliminary data.</text>
</comment>
<feature type="chain" id="PRO_5040972524" description="DUF1259 domain-containing protein" evidence="1">
    <location>
        <begin position="22"/>
        <end position="308"/>
    </location>
</feature>
<protein>
    <recommendedName>
        <fullName evidence="4">DUF1259 domain-containing protein</fullName>
    </recommendedName>
</protein>
<dbReference type="Proteomes" id="UP001144323">
    <property type="component" value="Unassembled WGS sequence"/>
</dbReference>
<evidence type="ECO:0000313" key="2">
    <source>
        <dbReference type="EMBL" id="GLI91469.1"/>
    </source>
</evidence>
<evidence type="ECO:0000256" key="1">
    <source>
        <dbReference type="SAM" id="SignalP"/>
    </source>
</evidence>
<sequence>MRYAPVTLALAGLLLTTPARAEVDWSRVDAVMDREAAVIGAVHKYPLPRGDLHVTLDEVDIRPALALTGWIAFEQIGAQAMMMGDLVLTEAETQPVLRSLLADGVGVTGLHNHLLRAAPATVYMHVSGFGDPVVLARAIREALAETKTPFGVPVKAASEPPQPGFDAAELDAILGAKGKSGGGVIQFSIPRPDEARIAGMAAPPAMGMAITLNFQPTGNGKAAVAGDFVVLGRETAPLLKTLQSNGVAVTALHNHMVSDEPRLFFVHVFAQDDALKLARSLRAGLDVIGSDQSAIPPAPAPAHARSWK</sequence>
<evidence type="ECO:0000313" key="3">
    <source>
        <dbReference type="Proteomes" id="UP001144323"/>
    </source>
</evidence>
<name>A0A9W6GR47_9HYPH</name>
<feature type="signal peptide" evidence="1">
    <location>
        <begin position="1"/>
        <end position="21"/>
    </location>
</feature>
<dbReference type="Pfam" id="PF07485">
    <property type="entry name" value="DUF1529"/>
    <property type="match status" value="2"/>
</dbReference>
<organism evidence="2 3">
    <name type="scientific">Methylocystis echinoides</name>
    <dbReference type="NCBI Taxonomy" id="29468"/>
    <lineage>
        <taxon>Bacteria</taxon>
        <taxon>Pseudomonadati</taxon>
        <taxon>Pseudomonadota</taxon>
        <taxon>Alphaproteobacteria</taxon>
        <taxon>Hyphomicrobiales</taxon>
        <taxon>Methylocystaceae</taxon>
        <taxon>Methylocystis</taxon>
    </lineage>
</organism>
<accession>A0A9W6GR47</accession>
<proteinExistence type="predicted"/>
<evidence type="ECO:0008006" key="4">
    <source>
        <dbReference type="Google" id="ProtNLM"/>
    </source>
</evidence>
<dbReference type="InterPro" id="IPR011094">
    <property type="entry name" value="Uncharacterised_LppY/LpqO"/>
</dbReference>
<reference evidence="2" key="1">
    <citation type="journal article" date="2023" name="Int. J. Syst. Evol. Microbiol.">
        <title>Methylocystis iwaonis sp. nov., a type II methane-oxidizing bacterium from surface soil of a rice paddy field in Japan, and emended description of the genus Methylocystis (ex Whittenbury et al. 1970) Bowman et al. 1993.</title>
        <authorList>
            <person name="Kaise H."/>
            <person name="Sawadogo J.B."/>
            <person name="Alam M.S."/>
            <person name="Ueno C."/>
            <person name="Dianou D."/>
            <person name="Shinjo R."/>
            <person name="Asakawa S."/>
        </authorList>
    </citation>
    <scope>NUCLEOTIDE SEQUENCE</scope>
    <source>
        <strain evidence="2">LMG27198</strain>
    </source>
</reference>
<keyword evidence="3" id="KW-1185">Reference proteome</keyword>
<keyword evidence="1" id="KW-0732">Signal</keyword>
<dbReference type="RefSeq" id="WP_281800122.1">
    <property type="nucleotide sequence ID" value="NZ_BSEC01000001.1"/>
</dbReference>
<dbReference type="AlphaFoldDB" id="A0A9W6GR47"/>
<dbReference type="EMBL" id="BSEC01000001">
    <property type="protein sequence ID" value="GLI91469.1"/>
    <property type="molecule type" value="Genomic_DNA"/>
</dbReference>